<reference evidence="1" key="1">
    <citation type="journal article" date="2023" name="G3 (Bethesda)">
        <title>A reference genome for the long-term kleptoplast-retaining sea slug Elysia crispata morphotype clarki.</title>
        <authorList>
            <person name="Eastman K.E."/>
            <person name="Pendleton A.L."/>
            <person name="Shaikh M.A."/>
            <person name="Suttiyut T."/>
            <person name="Ogas R."/>
            <person name="Tomko P."/>
            <person name="Gavelis G."/>
            <person name="Widhalm J.R."/>
            <person name="Wisecaver J.H."/>
        </authorList>
    </citation>
    <scope>NUCLEOTIDE SEQUENCE</scope>
    <source>
        <strain evidence="1">ECLA1</strain>
    </source>
</reference>
<sequence>MTFIIIFTSYQPHLLILSRRRVAEANLASDSTILSYRGFQSLHSAELDIGECDALYEPSDAKHCDTADTCIVCCDGKRLKSFME</sequence>
<comment type="caution">
    <text evidence="1">The sequence shown here is derived from an EMBL/GenBank/DDBJ whole genome shotgun (WGS) entry which is preliminary data.</text>
</comment>
<keyword evidence="2" id="KW-1185">Reference proteome</keyword>
<protein>
    <submittedName>
        <fullName evidence="1">Uncharacterized protein</fullName>
    </submittedName>
</protein>
<proteinExistence type="predicted"/>
<gene>
    <name evidence="1" type="ORF">RRG08_019604</name>
</gene>
<dbReference type="EMBL" id="JAWDGP010001071">
    <property type="protein sequence ID" value="KAK3795329.1"/>
    <property type="molecule type" value="Genomic_DNA"/>
</dbReference>
<organism evidence="1 2">
    <name type="scientific">Elysia crispata</name>
    <name type="common">lettuce slug</name>
    <dbReference type="NCBI Taxonomy" id="231223"/>
    <lineage>
        <taxon>Eukaryota</taxon>
        <taxon>Metazoa</taxon>
        <taxon>Spiralia</taxon>
        <taxon>Lophotrochozoa</taxon>
        <taxon>Mollusca</taxon>
        <taxon>Gastropoda</taxon>
        <taxon>Heterobranchia</taxon>
        <taxon>Euthyneura</taxon>
        <taxon>Panpulmonata</taxon>
        <taxon>Sacoglossa</taxon>
        <taxon>Placobranchoidea</taxon>
        <taxon>Plakobranchidae</taxon>
        <taxon>Elysia</taxon>
    </lineage>
</organism>
<name>A0AAE1E5N7_9GAST</name>
<dbReference type="AlphaFoldDB" id="A0AAE1E5N7"/>
<accession>A0AAE1E5N7</accession>
<evidence type="ECO:0000313" key="2">
    <source>
        <dbReference type="Proteomes" id="UP001283361"/>
    </source>
</evidence>
<evidence type="ECO:0000313" key="1">
    <source>
        <dbReference type="EMBL" id="KAK3795329.1"/>
    </source>
</evidence>
<dbReference type="Proteomes" id="UP001283361">
    <property type="component" value="Unassembled WGS sequence"/>
</dbReference>